<dbReference type="GO" id="GO:0008270">
    <property type="term" value="F:zinc ion binding"/>
    <property type="evidence" value="ECO:0007669"/>
    <property type="project" value="UniProtKB-UniRule"/>
</dbReference>
<dbReference type="NCBIfam" id="NF002211">
    <property type="entry name" value="PRK01103.1"/>
    <property type="match status" value="1"/>
</dbReference>
<dbReference type="InterPro" id="IPR015886">
    <property type="entry name" value="H2TH_FPG"/>
</dbReference>
<dbReference type="Gene3D" id="3.20.190.10">
    <property type="entry name" value="MutM-like, N-terminal"/>
    <property type="match status" value="1"/>
</dbReference>
<dbReference type="Gene3D" id="1.10.8.50">
    <property type="match status" value="1"/>
</dbReference>
<dbReference type="InterPro" id="IPR010663">
    <property type="entry name" value="Znf_FPG/IleRS"/>
</dbReference>
<dbReference type="EC" id="3.2.2.23" evidence="15"/>
<dbReference type="SMART" id="SM00898">
    <property type="entry name" value="Fapy_DNA_glyco"/>
    <property type="match status" value="1"/>
</dbReference>
<evidence type="ECO:0000313" key="17">
    <source>
        <dbReference type="Proteomes" id="UP000232693"/>
    </source>
</evidence>
<comment type="similarity">
    <text evidence="2 15">Belongs to the FPG family.</text>
</comment>
<dbReference type="EC" id="4.2.99.18" evidence="15"/>
<dbReference type="FunFam" id="1.10.8.50:FF:000003">
    <property type="entry name" value="Formamidopyrimidine-DNA glycosylase"/>
    <property type="match status" value="1"/>
</dbReference>
<dbReference type="SUPFAM" id="SSF81624">
    <property type="entry name" value="N-terminal domain of MutM-like DNA repair proteins"/>
    <property type="match status" value="1"/>
</dbReference>
<dbReference type="CDD" id="cd08966">
    <property type="entry name" value="EcFpg-like_N"/>
    <property type="match status" value="1"/>
</dbReference>
<dbReference type="InterPro" id="IPR010979">
    <property type="entry name" value="Ribosomal_uS13-like_H2TH"/>
</dbReference>
<dbReference type="GO" id="GO:0140078">
    <property type="term" value="F:class I DNA-(apurinic or apyrimidinic site) endonuclease activity"/>
    <property type="evidence" value="ECO:0007669"/>
    <property type="project" value="UniProtKB-EC"/>
</dbReference>
<evidence type="ECO:0000256" key="4">
    <source>
        <dbReference type="ARBA" id="ARBA00022723"/>
    </source>
</evidence>
<comment type="catalytic activity">
    <reaction evidence="1 15">
        <text>Hydrolysis of DNA containing ring-opened 7-methylguanine residues, releasing 2,6-diamino-4-hydroxy-5-(N-methyl)formamidopyrimidine.</text>
        <dbReference type="EC" id="3.2.2.23"/>
    </reaction>
</comment>
<dbReference type="PROSITE" id="PS01242">
    <property type="entry name" value="ZF_FPG_1"/>
    <property type="match status" value="1"/>
</dbReference>
<keyword evidence="8 15" id="KW-0862">Zinc</keyword>
<dbReference type="Pfam" id="PF06827">
    <property type="entry name" value="zf-FPG_IleRS"/>
    <property type="match status" value="1"/>
</dbReference>
<dbReference type="SMART" id="SM01232">
    <property type="entry name" value="H2TH"/>
    <property type="match status" value="1"/>
</dbReference>
<evidence type="ECO:0000256" key="1">
    <source>
        <dbReference type="ARBA" id="ARBA00001668"/>
    </source>
</evidence>
<comment type="function">
    <text evidence="15">Involved in base excision repair of DNA damaged by oxidation or by mutagenic agents. Acts as DNA glycosylase that recognizes and removes damaged bases. Has a preference for oxidized purines, such as 7,8-dihydro-8-oxoguanine (8-oxoG). Has AP (apurinic/apyrimidinic) lyase activity and introduces nicks in the DNA strand. Cleaves the DNA backbone by beta-delta elimination to generate a single-strand break at the site of the removed base with both 3'- and 5'-phosphates.</text>
</comment>
<keyword evidence="6 15" id="KW-0863">Zinc-finger</keyword>
<dbReference type="PANTHER" id="PTHR22993">
    <property type="entry name" value="FORMAMIDOPYRIMIDINE-DNA GLYCOSYLASE"/>
    <property type="match status" value="1"/>
</dbReference>
<name>A0A2K9AGV6_9GAMM</name>
<comment type="subunit">
    <text evidence="3 15">Monomer.</text>
</comment>
<dbReference type="InterPro" id="IPR035937">
    <property type="entry name" value="FPG_N"/>
</dbReference>
<keyword evidence="5 15" id="KW-0227">DNA damage</keyword>
<evidence type="ECO:0000256" key="11">
    <source>
        <dbReference type="ARBA" id="ARBA00023239"/>
    </source>
</evidence>
<evidence type="ECO:0000256" key="6">
    <source>
        <dbReference type="ARBA" id="ARBA00022771"/>
    </source>
</evidence>
<proteinExistence type="inferred from homology"/>
<dbReference type="PROSITE" id="PS51068">
    <property type="entry name" value="FPG_CAT"/>
    <property type="match status" value="1"/>
</dbReference>
<evidence type="ECO:0000256" key="12">
    <source>
        <dbReference type="ARBA" id="ARBA00023268"/>
    </source>
</evidence>
<dbReference type="OrthoDB" id="9800855at2"/>
<evidence type="ECO:0000256" key="3">
    <source>
        <dbReference type="ARBA" id="ARBA00011245"/>
    </source>
</evidence>
<dbReference type="InterPro" id="IPR015887">
    <property type="entry name" value="DNA_glyclase_Znf_dom_DNA_BS"/>
</dbReference>
<evidence type="ECO:0000256" key="9">
    <source>
        <dbReference type="ARBA" id="ARBA00023125"/>
    </source>
</evidence>
<dbReference type="SUPFAM" id="SSF46946">
    <property type="entry name" value="S13-like H2TH domain"/>
    <property type="match status" value="1"/>
</dbReference>
<dbReference type="PANTHER" id="PTHR22993:SF9">
    <property type="entry name" value="FORMAMIDOPYRIMIDINE-DNA GLYCOSYLASE"/>
    <property type="match status" value="1"/>
</dbReference>
<dbReference type="EMBL" id="CP025120">
    <property type="protein sequence ID" value="AUD79626.1"/>
    <property type="molecule type" value="Genomic_DNA"/>
</dbReference>
<reference evidence="16 17" key="1">
    <citation type="submission" date="2017-12" db="EMBL/GenBank/DDBJ databases">
        <title>Kangiella profundi FT102 completed genome.</title>
        <authorList>
            <person name="Xu J."/>
            <person name="Wang J."/>
            <person name="Lu Y."/>
        </authorList>
    </citation>
    <scope>NUCLEOTIDE SEQUENCE [LARGE SCALE GENOMIC DNA]</scope>
    <source>
        <strain evidence="16 17">FT102</strain>
    </source>
</reference>
<feature type="binding site" evidence="15">
    <location>
        <position position="109"/>
    </location>
    <ligand>
        <name>DNA</name>
        <dbReference type="ChEBI" id="CHEBI:16991"/>
    </ligand>
</feature>
<evidence type="ECO:0000256" key="2">
    <source>
        <dbReference type="ARBA" id="ARBA00009409"/>
    </source>
</evidence>
<evidence type="ECO:0000256" key="13">
    <source>
        <dbReference type="ARBA" id="ARBA00023295"/>
    </source>
</evidence>
<dbReference type="GO" id="GO:0034039">
    <property type="term" value="F:8-oxo-7,8-dihydroguanine DNA N-glycosylase activity"/>
    <property type="evidence" value="ECO:0007669"/>
    <property type="project" value="TreeGrafter"/>
</dbReference>
<dbReference type="FunFam" id="3.20.190.10:FF:000001">
    <property type="entry name" value="Formamidopyrimidine-DNA glycosylase"/>
    <property type="match status" value="1"/>
</dbReference>
<dbReference type="InterPro" id="IPR000214">
    <property type="entry name" value="Znf_DNA_glyclase/AP_lyase"/>
</dbReference>
<feature type="binding site" evidence="15">
    <location>
        <position position="150"/>
    </location>
    <ligand>
        <name>DNA</name>
        <dbReference type="ChEBI" id="CHEBI:16991"/>
    </ligand>
</feature>
<dbReference type="PROSITE" id="PS51066">
    <property type="entry name" value="ZF_FPG_2"/>
    <property type="match status" value="1"/>
</dbReference>
<dbReference type="HAMAP" id="MF_00103">
    <property type="entry name" value="Fapy_DNA_glycosyl"/>
    <property type="match status" value="1"/>
</dbReference>
<keyword evidence="9 15" id="KW-0238">DNA-binding</keyword>
<dbReference type="InterPro" id="IPR012319">
    <property type="entry name" value="FPG_cat"/>
</dbReference>
<dbReference type="GO" id="GO:0003684">
    <property type="term" value="F:damaged DNA binding"/>
    <property type="evidence" value="ECO:0007669"/>
    <property type="project" value="InterPro"/>
</dbReference>
<feature type="active site" description="Proton donor; for delta-elimination activity" evidence="15">
    <location>
        <position position="259"/>
    </location>
</feature>
<dbReference type="RefSeq" id="WP_106647429.1">
    <property type="nucleotide sequence ID" value="NZ_BMGO01000001.1"/>
</dbReference>
<dbReference type="InterPro" id="IPR020629">
    <property type="entry name" value="FPG_Glyclase"/>
</dbReference>
<evidence type="ECO:0000313" key="16">
    <source>
        <dbReference type="EMBL" id="AUD79626.1"/>
    </source>
</evidence>
<organism evidence="16 17">
    <name type="scientific">Kangiella profundi</name>
    <dbReference type="NCBI Taxonomy" id="1561924"/>
    <lineage>
        <taxon>Bacteria</taxon>
        <taxon>Pseudomonadati</taxon>
        <taxon>Pseudomonadota</taxon>
        <taxon>Gammaproteobacteria</taxon>
        <taxon>Kangiellales</taxon>
        <taxon>Kangiellaceae</taxon>
        <taxon>Kangiella</taxon>
    </lineage>
</organism>
<keyword evidence="12 15" id="KW-0511">Multifunctional enzyme</keyword>
<keyword evidence="4 15" id="KW-0479">Metal-binding</keyword>
<dbReference type="SUPFAM" id="SSF57716">
    <property type="entry name" value="Glucocorticoid receptor-like (DNA-binding domain)"/>
    <property type="match status" value="1"/>
</dbReference>
<dbReference type="NCBIfam" id="TIGR00577">
    <property type="entry name" value="fpg"/>
    <property type="match status" value="1"/>
</dbReference>
<evidence type="ECO:0000256" key="5">
    <source>
        <dbReference type="ARBA" id="ARBA00022763"/>
    </source>
</evidence>
<feature type="active site" description="Proton donor" evidence="15">
    <location>
        <position position="3"/>
    </location>
</feature>
<dbReference type="KEGG" id="kpd:CW740_10380"/>
<keyword evidence="11 15" id="KW-0456">Lyase</keyword>
<evidence type="ECO:0000256" key="10">
    <source>
        <dbReference type="ARBA" id="ARBA00023204"/>
    </source>
</evidence>
<sequence>MPELPEVETTKNGLAPHIVGKRITAVNIYQPQLRWPIAEEAKALVGVTSGEIRRRAKYMLWEFPTGNLIMHLGMSGTMRVVSAQASLKKHDHFEVVFDDNSALRFNDPRRFGAILWQPSGETLSVLSQLGPEPLSDDFDGKYLHTALSKRKGAIKNAIMDNKVVVGVGNIYASESLFMSGIHPKRAANKVSLARCNLLAGFIKAVLEKAISEGGTTLKDFTQTDGSPGYFAQQLNVYGRADLPCNQCGALIKKQVIGQRSSFYCPKCQR</sequence>
<dbReference type="AlphaFoldDB" id="A0A2K9AGV6"/>
<feature type="binding site" evidence="15">
    <location>
        <position position="90"/>
    </location>
    <ligand>
        <name>DNA</name>
        <dbReference type="ChEBI" id="CHEBI:16991"/>
    </ligand>
</feature>
<evidence type="ECO:0000256" key="8">
    <source>
        <dbReference type="ARBA" id="ARBA00022833"/>
    </source>
</evidence>
<feature type="active site" description="Proton donor; for beta-elimination activity" evidence="15">
    <location>
        <position position="57"/>
    </location>
</feature>
<keyword evidence="7 15" id="KW-0378">Hydrolase</keyword>
<keyword evidence="10 15" id="KW-0234">DNA repair</keyword>
<dbReference type="Pfam" id="PF01149">
    <property type="entry name" value="Fapy_DNA_glyco"/>
    <property type="match status" value="1"/>
</dbReference>
<feature type="active site" description="Schiff-base intermediate with DNA" evidence="15">
    <location>
        <position position="2"/>
    </location>
</feature>
<accession>A0A2K9AGV6</accession>
<protein>
    <recommendedName>
        <fullName evidence="15">Formamidopyrimidine-DNA glycosylase</fullName>
        <shortName evidence="15">Fapy-DNA glycosylase</shortName>
        <ecNumber evidence="15">3.2.2.23</ecNumber>
    </recommendedName>
    <alternativeName>
        <fullName evidence="15">DNA-(apurinic or apyrimidinic site) lyase MutM</fullName>
        <shortName evidence="15">AP lyase MutM</shortName>
        <ecNumber evidence="15">4.2.99.18</ecNumber>
    </alternativeName>
</protein>
<dbReference type="Proteomes" id="UP000232693">
    <property type="component" value="Chromosome"/>
</dbReference>
<dbReference type="Pfam" id="PF06831">
    <property type="entry name" value="H2TH"/>
    <property type="match status" value="1"/>
</dbReference>
<comment type="cofactor">
    <cofactor evidence="15">
        <name>Zn(2+)</name>
        <dbReference type="ChEBI" id="CHEBI:29105"/>
    </cofactor>
    <text evidence="15">Binds 1 zinc ion per subunit.</text>
</comment>
<dbReference type="GO" id="GO:0006284">
    <property type="term" value="P:base-excision repair"/>
    <property type="evidence" value="ECO:0007669"/>
    <property type="project" value="InterPro"/>
</dbReference>
<evidence type="ECO:0000256" key="15">
    <source>
        <dbReference type="HAMAP-Rule" id="MF_00103"/>
    </source>
</evidence>
<evidence type="ECO:0000256" key="7">
    <source>
        <dbReference type="ARBA" id="ARBA00022801"/>
    </source>
</evidence>
<comment type="catalytic activity">
    <reaction evidence="14 15">
        <text>2'-deoxyribonucleotide-(2'-deoxyribose 5'-phosphate)-2'-deoxyribonucleotide-DNA = a 3'-end 2'-deoxyribonucleotide-(2,3-dehydro-2,3-deoxyribose 5'-phosphate)-DNA + a 5'-end 5'-phospho-2'-deoxyribonucleoside-DNA + H(+)</text>
        <dbReference type="Rhea" id="RHEA:66592"/>
        <dbReference type="Rhea" id="RHEA-COMP:13180"/>
        <dbReference type="Rhea" id="RHEA-COMP:16897"/>
        <dbReference type="Rhea" id="RHEA-COMP:17067"/>
        <dbReference type="ChEBI" id="CHEBI:15378"/>
        <dbReference type="ChEBI" id="CHEBI:136412"/>
        <dbReference type="ChEBI" id="CHEBI:157695"/>
        <dbReference type="ChEBI" id="CHEBI:167181"/>
        <dbReference type="EC" id="4.2.99.18"/>
    </reaction>
</comment>
<evidence type="ECO:0000256" key="14">
    <source>
        <dbReference type="ARBA" id="ARBA00044632"/>
    </source>
</evidence>
<keyword evidence="17" id="KW-1185">Reference proteome</keyword>
<gene>
    <name evidence="15" type="primary">mutM</name>
    <name evidence="15" type="synonym">fpg</name>
    <name evidence="16" type="ORF">CW740_10380</name>
</gene>
<keyword evidence="13 15" id="KW-0326">Glycosidase</keyword>